<protein>
    <submittedName>
        <fullName evidence="4">Vicilin-like seed storage protein At2g18540</fullName>
    </submittedName>
</protein>
<reference evidence="4" key="1">
    <citation type="submission" date="2025-08" db="UniProtKB">
        <authorList>
            <consortium name="RefSeq"/>
        </authorList>
    </citation>
    <scope>IDENTIFICATION</scope>
    <source>
        <tissue evidence="4">Whole body</tissue>
    </source>
</reference>
<dbReference type="Proteomes" id="UP000504618">
    <property type="component" value="Unplaced"/>
</dbReference>
<gene>
    <name evidence="4" type="primary">LOC112461071</name>
</gene>
<feature type="region of interest" description="Disordered" evidence="2">
    <location>
        <begin position="408"/>
        <end position="468"/>
    </location>
</feature>
<feature type="region of interest" description="Disordered" evidence="2">
    <location>
        <begin position="295"/>
        <end position="320"/>
    </location>
</feature>
<keyword evidence="3" id="KW-1185">Reference proteome</keyword>
<dbReference type="AlphaFoldDB" id="A0A6J1QHT1"/>
<proteinExistence type="predicted"/>
<name>A0A6J1QHT1_9HYME</name>
<dbReference type="GeneID" id="112461071"/>
<dbReference type="OrthoDB" id="7554118at2759"/>
<evidence type="ECO:0000313" key="3">
    <source>
        <dbReference type="Proteomes" id="UP000504618"/>
    </source>
</evidence>
<evidence type="ECO:0000313" key="4">
    <source>
        <dbReference type="RefSeq" id="XP_024881912.1"/>
    </source>
</evidence>
<organism evidence="3 4">
    <name type="scientific">Temnothorax curvispinosus</name>
    <dbReference type="NCBI Taxonomy" id="300111"/>
    <lineage>
        <taxon>Eukaryota</taxon>
        <taxon>Metazoa</taxon>
        <taxon>Ecdysozoa</taxon>
        <taxon>Arthropoda</taxon>
        <taxon>Hexapoda</taxon>
        <taxon>Insecta</taxon>
        <taxon>Pterygota</taxon>
        <taxon>Neoptera</taxon>
        <taxon>Endopterygota</taxon>
        <taxon>Hymenoptera</taxon>
        <taxon>Apocrita</taxon>
        <taxon>Aculeata</taxon>
        <taxon>Formicoidea</taxon>
        <taxon>Formicidae</taxon>
        <taxon>Myrmicinae</taxon>
        <taxon>Temnothorax</taxon>
    </lineage>
</organism>
<dbReference type="RefSeq" id="XP_024881912.1">
    <property type="nucleotide sequence ID" value="XM_025026144.1"/>
</dbReference>
<accession>A0A6J1QHT1</accession>
<feature type="coiled-coil region" evidence="1">
    <location>
        <begin position="260"/>
        <end position="294"/>
    </location>
</feature>
<evidence type="ECO:0000256" key="2">
    <source>
        <dbReference type="SAM" id="MobiDB-lite"/>
    </source>
</evidence>
<evidence type="ECO:0000256" key="1">
    <source>
        <dbReference type="SAM" id="Coils"/>
    </source>
</evidence>
<feature type="compositionally biased region" description="Basic and acidic residues" evidence="2">
    <location>
        <begin position="299"/>
        <end position="317"/>
    </location>
</feature>
<sequence length="468" mass="56894">MVRDELEREKMGARASKRAWKFERKLEEGRGGRIAKKCLEEMKERWKKERIIGRWEQERKEYWEGIGVEKGGEEGLTEEAIEHKEKAKQRQERMGKIMESKYNRWYKRIRKDGIPEYLKKGWEEARWNRIARFRLGNEIREGLYWGKEEDKKCRICEKKEETWEHVWEECSRWEDWEGESWQDVVEKIMSEKGEGEEWMKTIEEMRSGGGGRKKRLRNRWLRKFLISDKVKEKGSTGQKEGMEFRAKVTVEREMLEKMIRDQAKETLRALKEEVKDQREEIENLKRKIRRLEMGAGKRKRDESADNRGRQEEMKWWSDDDERNEDERRRKNIIIRVERNRWMGKGTNWEKVRQLLSEELKLRVEMKEVSVIGLRGEWLTMLVRLGSEEEKWRVLEARRRAGSRLKVKMDEDKSVERRIREGEEKKRRKERRGEDDGRTKGSEEDEIASELEKSLLMETEEEKEKTKTE</sequence>
<keyword evidence="1" id="KW-0175">Coiled coil</keyword>
<feature type="compositionally biased region" description="Basic and acidic residues" evidence="2">
    <location>
        <begin position="408"/>
        <end position="441"/>
    </location>
</feature>